<reference evidence="2 3" key="1">
    <citation type="submission" date="2017-08" db="EMBL/GenBank/DDBJ databases">
        <title>Acidophilic green algal genome provides insights into adaptation to an acidic environment.</title>
        <authorList>
            <person name="Hirooka S."/>
            <person name="Hirose Y."/>
            <person name="Kanesaki Y."/>
            <person name="Higuchi S."/>
            <person name="Fujiwara T."/>
            <person name="Onuma R."/>
            <person name="Era A."/>
            <person name="Ohbayashi R."/>
            <person name="Uzuka A."/>
            <person name="Nozaki H."/>
            <person name="Yoshikawa H."/>
            <person name="Miyagishima S.Y."/>
        </authorList>
    </citation>
    <scope>NUCLEOTIDE SEQUENCE [LARGE SCALE GENOMIC DNA]</scope>
    <source>
        <strain evidence="2 3">NIES-2499</strain>
    </source>
</reference>
<evidence type="ECO:0000313" key="2">
    <source>
        <dbReference type="EMBL" id="GAX79332.1"/>
    </source>
</evidence>
<proteinExistence type="predicted"/>
<dbReference type="AlphaFoldDB" id="A0A250X8W0"/>
<sequence length="144" mass="15524">MGTSIPVCEQFPIGVMGMLRPFAKGTRPPKIKGSFDANRRDKNSEKTGAWTRESQEAWQTLTPPMSLMQKVADAEMRRDAISTSGREDVKAVLLAKHGMAGAKSNSVVLPAKLQSFTPQTVSALPTPSNEDSMAGCLHPLDALL</sequence>
<evidence type="ECO:0000313" key="3">
    <source>
        <dbReference type="Proteomes" id="UP000232323"/>
    </source>
</evidence>
<gene>
    <name evidence="2" type="ORF">CEUSTIGMA_g6773.t1</name>
</gene>
<protein>
    <submittedName>
        <fullName evidence="2">Uncharacterized protein</fullName>
    </submittedName>
</protein>
<dbReference type="Proteomes" id="UP000232323">
    <property type="component" value="Unassembled WGS sequence"/>
</dbReference>
<comment type="caution">
    <text evidence="2">The sequence shown here is derived from an EMBL/GenBank/DDBJ whole genome shotgun (WGS) entry which is preliminary data.</text>
</comment>
<evidence type="ECO:0000256" key="1">
    <source>
        <dbReference type="SAM" id="MobiDB-lite"/>
    </source>
</evidence>
<feature type="region of interest" description="Disordered" evidence="1">
    <location>
        <begin position="25"/>
        <end position="54"/>
    </location>
</feature>
<name>A0A250X8W0_9CHLO</name>
<organism evidence="2 3">
    <name type="scientific">Chlamydomonas eustigma</name>
    <dbReference type="NCBI Taxonomy" id="1157962"/>
    <lineage>
        <taxon>Eukaryota</taxon>
        <taxon>Viridiplantae</taxon>
        <taxon>Chlorophyta</taxon>
        <taxon>core chlorophytes</taxon>
        <taxon>Chlorophyceae</taxon>
        <taxon>CS clade</taxon>
        <taxon>Chlamydomonadales</taxon>
        <taxon>Chlamydomonadaceae</taxon>
        <taxon>Chlamydomonas</taxon>
    </lineage>
</organism>
<accession>A0A250X8W0</accession>
<keyword evidence="3" id="KW-1185">Reference proteome</keyword>
<dbReference type="EMBL" id="BEGY01000041">
    <property type="protein sequence ID" value="GAX79332.1"/>
    <property type="molecule type" value="Genomic_DNA"/>
</dbReference>